<dbReference type="EMBL" id="VORB01000011">
    <property type="protein sequence ID" value="TXC76070.1"/>
    <property type="molecule type" value="Genomic_DNA"/>
</dbReference>
<dbReference type="GO" id="GO:0016491">
    <property type="term" value="F:oxidoreductase activity"/>
    <property type="evidence" value="ECO:0007669"/>
    <property type="project" value="UniProtKB-KW"/>
</dbReference>
<dbReference type="CDD" id="cd02149">
    <property type="entry name" value="NfsB-like"/>
    <property type="match status" value="1"/>
</dbReference>
<comment type="caution">
    <text evidence="8">The sequence shown here is derived from an EMBL/GenBank/DDBJ whole genome shotgun (WGS) entry which is preliminary data.</text>
</comment>
<gene>
    <name evidence="8" type="ORF">FRX97_11190</name>
</gene>
<proteinExistence type="inferred from homology"/>
<dbReference type="RefSeq" id="WP_147015308.1">
    <property type="nucleotide sequence ID" value="NZ_VORB01000011.1"/>
</dbReference>
<evidence type="ECO:0000256" key="6">
    <source>
        <dbReference type="ARBA" id="ARBA00023002"/>
    </source>
</evidence>
<dbReference type="Gene3D" id="3.40.109.10">
    <property type="entry name" value="NADH Oxidase"/>
    <property type="match status" value="1"/>
</dbReference>
<protein>
    <submittedName>
        <fullName evidence="8">NAD(P)H-dependent oxidoreductase</fullName>
    </submittedName>
</protein>
<comment type="similarity">
    <text evidence="2">Belongs to the nitroreductase family.</text>
</comment>
<keyword evidence="9" id="KW-1185">Reference proteome</keyword>
<sequence>MELLKDWKWRYATKKFDTEKKISNEDLQNLKEAIQLAPSSYGLQPFKVLIVDDPEVREKLSPVSWNQPQITEASHLFVFAAKTGMDKDYIEKFIELRADKQGKSKEELQAYGDFIFNSIKDKSNEELTHWNSRQVYIALSNLLTACANQRIDACPMEGFDNNAYNKILGLEEHGLHAVAVVAVGYRSSEDSYADLEKVRFPEEVLFETV</sequence>
<evidence type="ECO:0000256" key="3">
    <source>
        <dbReference type="ARBA" id="ARBA00022630"/>
    </source>
</evidence>
<reference evidence="8 9" key="1">
    <citation type="submission" date="2019-08" db="EMBL/GenBank/DDBJ databases">
        <title>Genome of Luteibaculum oceani JCM 18817.</title>
        <authorList>
            <person name="Bowman J.P."/>
        </authorList>
    </citation>
    <scope>NUCLEOTIDE SEQUENCE [LARGE SCALE GENOMIC DNA]</scope>
    <source>
        <strain evidence="8 9">JCM 18817</strain>
    </source>
</reference>
<dbReference type="PANTHER" id="PTHR43673:SF2">
    <property type="entry name" value="NITROREDUCTASE"/>
    <property type="match status" value="1"/>
</dbReference>
<feature type="domain" description="Nitroreductase" evidence="7">
    <location>
        <begin position="8"/>
        <end position="185"/>
    </location>
</feature>
<dbReference type="Pfam" id="PF00881">
    <property type="entry name" value="Nitroreductase"/>
    <property type="match status" value="1"/>
</dbReference>
<evidence type="ECO:0000256" key="4">
    <source>
        <dbReference type="ARBA" id="ARBA00022643"/>
    </source>
</evidence>
<evidence type="ECO:0000256" key="5">
    <source>
        <dbReference type="ARBA" id="ARBA00022857"/>
    </source>
</evidence>
<dbReference type="PANTHER" id="PTHR43673">
    <property type="entry name" value="NAD(P)H NITROREDUCTASE YDGI-RELATED"/>
    <property type="match status" value="1"/>
</dbReference>
<evidence type="ECO:0000313" key="8">
    <source>
        <dbReference type="EMBL" id="TXC76070.1"/>
    </source>
</evidence>
<accession>A0A5C6UU03</accession>
<dbReference type="InterPro" id="IPR033878">
    <property type="entry name" value="NfsB-like"/>
</dbReference>
<dbReference type="OrthoDB" id="9809288at2"/>
<keyword evidence="6" id="KW-0560">Oxidoreductase</keyword>
<evidence type="ECO:0000259" key="7">
    <source>
        <dbReference type="Pfam" id="PF00881"/>
    </source>
</evidence>
<keyword evidence="5" id="KW-0521">NADP</keyword>
<keyword evidence="3" id="KW-0285">Flavoprotein</keyword>
<name>A0A5C6UU03_9FLAO</name>
<keyword evidence="4" id="KW-0288">FMN</keyword>
<evidence type="ECO:0000313" key="9">
    <source>
        <dbReference type="Proteomes" id="UP000321168"/>
    </source>
</evidence>
<dbReference type="Proteomes" id="UP000321168">
    <property type="component" value="Unassembled WGS sequence"/>
</dbReference>
<organism evidence="8 9">
    <name type="scientific">Luteibaculum oceani</name>
    <dbReference type="NCBI Taxonomy" id="1294296"/>
    <lineage>
        <taxon>Bacteria</taxon>
        <taxon>Pseudomonadati</taxon>
        <taxon>Bacteroidota</taxon>
        <taxon>Flavobacteriia</taxon>
        <taxon>Flavobacteriales</taxon>
        <taxon>Luteibaculaceae</taxon>
        <taxon>Luteibaculum</taxon>
    </lineage>
</organism>
<evidence type="ECO:0000256" key="2">
    <source>
        <dbReference type="ARBA" id="ARBA00007118"/>
    </source>
</evidence>
<dbReference type="InterPro" id="IPR000415">
    <property type="entry name" value="Nitroreductase-like"/>
</dbReference>
<dbReference type="InterPro" id="IPR029479">
    <property type="entry name" value="Nitroreductase"/>
</dbReference>
<dbReference type="SUPFAM" id="SSF55469">
    <property type="entry name" value="FMN-dependent nitroreductase-like"/>
    <property type="match status" value="1"/>
</dbReference>
<evidence type="ECO:0000256" key="1">
    <source>
        <dbReference type="ARBA" id="ARBA00001917"/>
    </source>
</evidence>
<dbReference type="AlphaFoldDB" id="A0A5C6UU03"/>
<comment type="cofactor">
    <cofactor evidence="1">
        <name>FMN</name>
        <dbReference type="ChEBI" id="CHEBI:58210"/>
    </cofactor>
</comment>